<organism evidence="6 7">
    <name type="scientific">Gossypium hirsutum</name>
    <name type="common">Upland cotton</name>
    <name type="synonym">Gossypium mexicanum</name>
    <dbReference type="NCBI Taxonomy" id="3635"/>
    <lineage>
        <taxon>Eukaryota</taxon>
        <taxon>Viridiplantae</taxon>
        <taxon>Streptophyta</taxon>
        <taxon>Embryophyta</taxon>
        <taxon>Tracheophyta</taxon>
        <taxon>Spermatophyta</taxon>
        <taxon>Magnoliopsida</taxon>
        <taxon>eudicotyledons</taxon>
        <taxon>Gunneridae</taxon>
        <taxon>Pentapetalae</taxon>
        <taxon>rosids</taxon>
        <taxon>malvids</taxon>
        <taxon>Malvales</taxon>
        <taxon>Malvaceae</taxon>
        <taxon>Malvoideae</taxon>
        <taxon>Gossypium</taxon>
    </lineage>
</organism>
<dbReference type="InterPro" id="IPR036426">
    <property type="entry name" value="Bulb-type_lectin_dom_sf"/>
</dbReference>
<evidence type="ECO:0000259" key="5">
    <source>
        <dbReference type="PROSITE" id="PS50927"/>
    </source>
</evidence>
<sequence>MHPPVLRSFSLLLCVAIQVFVAFQTTNISSGSSTVASEDSPPWHSPSKEFAFEFCRINNQNIFLLAIWFDTIPDKTIVRYPKQQNPAPEGSKLELSVDGQFTLTTPQGQKIWKPTSVFDKFAYAAMLNTRNFILVGKDFSPVWESFGEPATILPMQVMELGG</sequence>
<dbReference type="STRING" id="3635.A0A1U8MYZ1"/>
<dbReference type="RefSeq" id="XP_016732021.2">
    <property type="nucleotide sequence ID" value="XM_016876532.2"/>
</dbReference>
<dbReference type="SMART" id="SM00108">
    <property type="entry name" value="B_lectin"/>
    <property type="match status" value="1"/>
</dbReference>
<proteinExistence type="predicted"/>
<feature type="chain" id="PRO_5046724762" evidence="4">
    <location>
        <begin position="23"/>
        <end position="162"/>
    </location>
</feature>
<dbReference type="Gene3D" id="2.90.10.10">
    <property type="entry name" value="Bulb-type lectin domain"/>
    <property type="match status" value="1"/>
</dbReference>
<dbReference type="GeneID" id="107942812"/>
<reference evidence="7" key="2">
    <citation type="submission" date="2025-08" db="UniProtKB">
        <authorList>
            <consortium name="RefSeq"/>
        </authorList>
    </citation>
    <scope>IDENTIFICATION</scope>
</reference>
<dbReference type="PaxDb" id="3635-A0A1U8MYZ1"/>
<reference evidence="6" key="1">
    <citation type="journal article" date="2020" name="Nat. Genet.">
        <title>Genomic diversifications of five Gossypium allopolyploid species and their impact on cotton improvement.</title>
        <authorList>
            <person name="Chen Z.J."/>
            <person name="Sreedasyam A."/>
            <person name="Ando A."/>
            <person name="Song Q."/>
            <person name="De Santiago L.M."/>
            <person name="Hulse-Kemp A.M."/>
            <person name="Ding M."/>
            <person name="Ye W."/>
            <person name="Kirkbride R.C."/>
            <person name="Jenkins J."/>
            <person name="Plott C."/>
            <person name="Lovell J."/>
            <person name="Lin Y.M."/>
            <person name="Vaughn R."/>
            <person name="Liu B."/>
            <person name="Simpson S."/>
            <person name="Scheffler B.E."/>
            <person name="Wen L."/>
            <person name="Saski C.A."/>
            <person name="Grover C.E."/>
            <person name="Hu G."/>
            <person name="Conover J.L."/>
            <person name="Carlson J.W."/>
            <person name="Shu S."/>
            <person name="Boston L.B."/>
            <person name="Williams M."/>
            <person name="Peterson D.G."/>
            <person name="McGee K."/>
            <person name="Jones D.C."/>
            <person name="Wendel J.F."/>
            <person name="Stelly D.M."/>
            <person name="Grimwood J."/>
            <person name="Schmutz J."/>
        </authorList>
    </citation>
    <scope>NUCLEOTIDE SEQUENCE [LARGE SCALE GENOMIC DNA]</scope>
    <source>
        <strain evidence="6">cv. TM-1</strain>
    </source>
</reference>
<evidence type="ECO:0000256" key="3">
    <source>
        <dbReference type="ARBA" id="ARBA00023180"/>
    </source>
</evidence>
<dbReference type="AlphaFoldDB" id="A0A1U8MYZ1"/>
<dbReference type="InterPro" id="IPR001480">
    <property type="entry name" value="Bulb-type_lectin_dom"/>
</dbReference>
<accession>A0A1U8MYZ1</accession>
<dbReference type="PANTHER" id="PTHR47976:SF116">
    <property type="entry name" value="RECEPTOR-LIKE SERINE_THREONINE-PROTEIN KINASE"/>
    <property type="match status" value="1"/>
</dbReference>
<gene>
    <name evidence="7" type="primary">LOC107942812</name>
</gene>
<protein>
    <submittedName>
        <fullName evidence="7">G-type lectin S-receptor-like serine/threonine-protein kinase LECRK2</fullName>
    </submittedName>
</protein>
<feature type="signal peptide" evidence="4">
    <location>
        <begin position="1"/>
        <end position="22"/>
    </location>
</feature>
<dbReference type="Proteomes" id="UP000818029">
    <property type="component" value="Chromosome A01"/>
</dbReference>
<dbReference type="PANTHER" id="PTHR47976">
    <property type="entry name" value="G-TYPE LECTIN S-RECEPTOR-LIKE SERINE/THREONINE-PROTEIN KINASE SD2-5"/>
    <property type="match status" value="1"/>
</dbReference>
<dbReference type="SUPFAM" id="SSF51110">
    <property type="entry name" value="alpha-D-mannose-specific plant lectins"/>
    <property type="match status" value="1"/>
</dbReference>
<keyword evidence="1 4" id="KW-0732">Signal</keyword>
<evidence type="ECO:0000256" key="1">
    <source>
        <dbReference type="ARBA" id="ARBA00022729"/>
    </source>
</evidence>
<evidence type="ECO:0000256" key="2">
    <source>
        <dbReference type="ARBA" id="ARBA00023157"/>
    </source>
</evidence>
<evidence type="ECO:0000313" key="7">
    <source>
        <dbReference type="RefSeq" id="XP_016732021.2"/>
    </source>
</evidence>
<evidence type="ECO:0000256" key="4">
    <source>
        <dbReference type="SAM" id="SignalP"/>
    </source>
</evidence>
<evidence type="ECO:0000313" key="6">
    <source>
        <dbReference type="Proteomes" id="UP000818029"/>
    </source>
</evidence>
<dbReference type="PROSITE" id="PS50927">
    <property type="entry name" value="BULB_LECTIN"/>
    <property type="match status" value="1"/>
</dbReference>
<name>A0A1U8MYZ1_GOSHI</name>
<dbReference type="InterPro" id="IPR051343">
    <property type="entry name" value="G-type_lectin_kinases/EP1-like"/>
</dbReference>
<keyword evidence="6" id="KW-1185">Reference proteome</keyword>
<feature type="domain" description="Bulb-type lectin" evidence="5">
    <location>
        <begin position="19"/>
        <end position="147"/>
    </location>
</feature>
<keyword evidence="2" id="KW-1015">Disulfide bond</keyword>
<keyword evidence="3" id="KW-0325">Glycoprotein</keyword>
<dbReference type="KEGG" id="ghi:107942812"/>